<proteinExistence type="predicted"/>
<dbReference type="AlphaFoldDB" id="D6GWT3"/>
<sequence>MNKVLVYLNKLLAFLAKLSTKNKTQKNANIINTGSATLVNLRSFTATPISQATKDIATTKPSRLLAL</sequence>
<organism evidence="1 2">
    <name type="scientific">Candidatus Parvarchaeum acidophilus ARMAN-5</name>
    <dbReference type="NCBI Taxonomy" id="662762"/>
    <lineage>
        <taxon>Archaea</taxon>
        <taxon>Candidatus Parvarchaeota</taxon>
        <taxon>Candidatus Parvarchaeum</taxon>
    </lineage>
</organism>
<dbReference type="EMBL" id="GG745608">
    <property type="protein sequence ID" value="EFD92326.1"/>
    <property type="molecule type" value="Genomic_DNA"/>
</dbReference>
<evidence type="ECO:0000313" key="1">
    <source>
        <dbReference type="EMBL" id="EFD92326.1"/>
    </source>
</evidence>
<protein>
    <submittedName>
        <fullName evidence="1">Uncharacterized protein</fullName>
    </submittedName>
</protein>
<dbReference type="Proteomes" id="UP000009376">
    <property type="component" value="Unassembled WGS sequence"/>
</dbReference>
<gene>
    <name evidence="1" type="ORF">BJBARM5_0960</name>
</gene>
<evidence type="ECO:0000313" key="2">
    <source>
        <dbReference type="Proteomes" id="UP000009376"/>
    </source>
</evidence>
<reference evidence="1 2" key="1">
    <citation type="journal article" date="2010" name="Proc. Natl. Acad. Sci. U.S.A.">
        <title>Enigmatic, ultrasmall, uncultivated Archaea.</title>
        <authorList>
            <person name="Baker B.J."/>
            <person name="Comolli L.R."/>
            <person name="Dick G.J."/>
            <person name="Hauser L.J."/>
            <person name="Hyatt D."/>
            <person name="Dill B.D."/>
            <person name="Land M.L."/>
            <person name="Verberkmoes N.C."/>
            <person name="Hettich R.L."/>
            <person name="Banfield J.F."/>
        </authorList>
    </citation>
    <scope>NUCLEOTIDE SEQUENCE [LARGE SCALE GENOMIC DNA]</scope>
</reference>
<accession>D6GWT3</accession>
<name>D6GWT3_PARA5</name>